<evidence type="ECO:0000313" key="2">
    <source>
        <dbReference type="EMBL" id="TBT99049.1"/>
    </source>
</evidence>
<feature type="transmembrane region" description="Helical" evidence="1">
    <location>
        <begin position="40"/>
        <end position="63"/>
    </location>
</feature>
<dbReference type="VEuPathDB" id="MicrosporidiaDB:CWI39_2165p0010"/>
<keyword evidence="1" id="KW-0472">Membrane</keyword>
<protein>
    <submittedName>
        <fullName evidence="2">Uncharacterized protein</fullName>
    </submittedName>
</protein>
<keyword evidence="1" id="KW-1133">Transmembrane helix</keyword>
<reference evidence="2 3" key="1">
    <citation type="submission" date="2017-12" db="EMBL/GenBank/DDBJ databases">
        <authorList>
            <person name="Pombert J.-F."/>
            <person name="Haag K.L."/>
            <person name="Ebert D."/>
        </authorList>
    </citation>
    <scope>NUCLEOTIDE SEQUENCE [LARGE SCALE GENOMIC DNA]</scope>
    <source>
        <strain evidence="2">IL-BN-2</strain>
    </source>
</reference>
<dbReference type="Proteomes" id="UP000293045">
    <property type="component" value="Unassembled WGS sequence"/>
</dbReference>
<evidence type="ECO:0000313" key="3">
    <source>
        <dbReference type="Proteomes" id="UP000293045"/>
    </source>
</evidence>
<accession>A0A4Q9KXX0</accession>
<proteinExistence type="predicted"/>
<gene>
    <name evidence="2" type="ORF">CWI39_2165p0010</name>
</gene>
<evidence type="ECO:0000256" key="1">
    <source>
        <dbReference type="SAM" id="Phobius"/>
    </source>
</evidence>
<dbReference type="AlphaFoldDB" id="A0A4Q9KXX0"/>
<keyword evidence="1" id="KW-0812">Transmembrane</keyword>
<dbReference type="EMBL" id="PIXR01002165">
    <property type="protein sequence ID" value="TBT99049.1"/>
    <property type="molecule type" value="Genomic_DNA"/>
</dbReference>
<comment type="caution">
    <text evidence="2">The sequence shown here is derived from an EMBL/GenBank/DDBJ whole genome shotgun (WGS) entry which is preliminary data.</text>
</comment>
<name>A0A4Q9KXX0_9MICR</name>
<organism evidence="2 3">
    <name type="scientific">Hamiltosporidium magnivora</name>
    <dbReference type="NCBI Taxonomy" id="148818"/>
    <lineage>
        <taxon>Eukaryota</taxon>
        <taxon>Fungi</taxon>
        <taxon>Fungi incertae sedis</taxon>
        <taxon>Microsporidia</taxon>
        <taxon>Dubosqiidae</taxon>
        <taxon>Hamiltosporidium</taxon>
    </lineage>
</organism>
<sequence>MMNDVVNTMNYIYLLLKGEGVFRGGINTISSYRNVSRSSYNMEVVIILAKMVLNLYICIIQMVDDLFLTKW</sequence>